<sequence>MTHYSPPHDFFSSSAPYGEFFHGIKQRRFIGSSHDLPFAIIEYGHQKLILVAKLRKLQTVESILLGWLFISTFVNAIEQSNATLPDPLLSNNASTPLSNITSHSSTSDPQTPGFSAVINSFKPINLTHPDDKLNQSSTAVQDHSHESVTLDTKLAPVSDELPKQSIQTFGLKSDSSLAQSDGDHIHSKGPTEPLNIVPSSVPSPPTPPPLDLPPPSSLPPPPPLVFTPPPPPPLVLPPPPSPSPLPPPPPLVLPPPPPPPSPNPSSIVENTPSVPTSVPKPPIPIVSISTSSNSPTFTPINVPHPSPVEPNSRPPPASKPIGPIITQIPTVPTPNVPVGPVSQISQVVATVSSSPQPQVSSGSDQSGNSPSSGTTHIPIVVRASTGGGGLVAKSGSRLENSDVSGGLSSGGSTTHSNGITAGSGNTNSNPGSSNSNVDVGPNQSEFPKASSESDNNSRSSKSNSLGPTAIVGCVAGVAGVLAVVVGLVMAKNRMPSSSASGKFIKPLLPSFGATPIASPDLQHQPVAQTHCETIDPSSSLSKDQHSKDSYHQPHYGLENNHQNQNLPMMNTTSIYSNFVSATAVDPMPNHPNPSGLNDMAMRFSKISEVSTEPALFTSSGELSTAENSLFMNDHFDQNYNGLHSGSDKTLPEEPIYQHVHLEKFATHPQSPQIFHSPTDNSGEPVQIYHSSFVSDPSSNGDFTNMDRSGSTEYLNAPNPIRTQPSASASRYPSQRSHPSTMLSLANRSRDSLTVAQAAHNMSHNKFSHSQRRQSHTPLSAASTEPDIRPENDNVSAAALAVAAAATAAASQDSNSDQFYKYDSFISYQRYSEYSNESRLE</sequence>
<evidence type="ECO:0000256" key="1">
    <source>
        <dbReference type="SAM" id="MobiDB-lite"/>
    </source>
</evidence>
<dbReference type="STRING" id="684364.F4P3S4"/>
<feature type="compositionally biased region" description="Polar residues" evidence="1">
    <location>
        <begin position="720"/>
        <end position="740"/>
    </location>
</feature>
<keyword evidence="3" id="KW-1185">Reference proteome</keyword>
<feature type="compositionally biased region" description="Low complexity" evidence="1">
    <location>
        <begin position="285"/>
        <end position="301"/>
    </location>
</feature>
<evidence type="ECO:0000313" key="2">
    <source>
        <dbReference type="EMBL" id="EGF80306.1"/>
    </source>
</evidence>
<dbReference type="Proteomes" id="UP000007241">
    <property type="component" value="Unassembled WGS sequence"/>
</dbReference>
<feature type="region of interest" description="Disordered" evidence="1">
    <location>
        <begin position="669"/>
        <end position="740"/>
    </location>
</feature>
<feature type="region of interest" description="Disordered" evidence="1">
    <location>
        <begin position="127"/>
        <end position="156"/>
    </location>
</feature>
<accession>F4P3S4</accession>
<organism evidence="2 3">
    <name type="scientific">Batrachochytrium dendrobatidis (strain JAM81 / FGSC 10211)</name>
    <name type="common">Frog chytrid fungus</name>
    <dbReference type="NCBI Taxonomy" id="684364"/>
    <lineage>
        <taxon>Eukaryota</taxon>
        <taxon>Fungi</taxon>
        <taxon>Fungi incertae sedis</taxon>
        <taxon>Chytridiomycota</taxon>
        <taxon>Chytridiomycota incertae sedis</taxon>
        <taxon>Chytridiomycetes</taxon>
        <taxon>Rhizophydiales</taxon>
        <taxon>Rhizophydiales incertae sedis</taxon>
        <taxon>Batrachochytrium</taxon>
    </lineage>
</organism>
<feature type="compositionally biased region" description="Low complexity" evidence="1">
    <location>
        <begin position="338"/>
        <end position="373"/>
    </location>
</feature>
<evidence type="ECO:0000313" key="3">
    <source>
        <dbReference type="Proteomes" id="UP000007241"/>
    </source>
</evidence>
<protein>
    <submittedName>
        <fullName evidence="2">Uncharacterized protein</fullName>
    </submittedName>
</protein>
<reference evidence="2 3" key="1">
    <citation type="submission" date="2009-12" db="EMBL/GenBank/DDBJ databases">
        <title>The draft genome of Batrachochytrium dendrobatidis.</title>
        <authorList>
            <consortium name="US DOE Joint Genome Institute (JGI-PGF)"/>
            <person name="Kuo A."/>
            <person name="Salamov A."/>
            <person name="Schmutz J."/>
            <person name="Lucas S."/>
            <person name="Pitluck S."/>
            <person name="Rosenblum E."/>
            <person name="Stajich J."/>
            <person name="Eisen M."/>
            <person name="Grigoriev I.V."/>
        </authorList>
    </citation>
    <scope>NUCLEOTIDE SEQUENCE [LARGE SCALE GENOMIC DNA]</scope>
    <source>
        <strain evidence="3">JAM81 / FGSC 10211</strain>
    </source>
</reference>
<dbReference type="AlphaFoldDB" id="F4P3S4"/>
<feature type="compositionally biased region" description="Polar residues" evidence="1">
    <location>
        <begin position="531"/>
        <end position="541"/>
    </location>
</feature>
<dbReference type="InParanoid" id="F4P3S4"/>
<feature type="compositionally biased region" description="Low complexity" evidence="1">
    <location>
        <begin position="320"/>
        <end position="330"/>
    </location>
</feature>
<proteinExistence type="predicted"/>
<feature type="compositionally biased region" description="Pro residues" evidence="1">
    <location>
        <begin position="302"/>
        <end position="318"/>
    </location>
</feature>
<dbReference type="HOGENOM" id="CLU_338578_0_0_1"/>
<feature type="region of interest" description="Disordered" evidence="1">
    <location>
        <begin position="531"/>
        <end position="550"/>
    </location>
</feature>
<gene>
    <name evidence="2" type="ORF">BATDEDRAFT_35169</name>
</gene>
<dbReference type="RefSeq" id="XP_006679130.1">
    <property type="nucleotide sequence ID" value="XM_006679067.1"/>
</dbReference>
<dbReference type="EMBL" id="GL882884">
    <property type="protein sequence ID" value="EGF80306.1"/>
    <property type="molecule type" value="Genomic_DNA"/>
</dbReference>
<feature type="compositionally biased region" description="Low complexity" evidence="1">
    <location>
        <begin position="450"/>
        <end position="464"/>
    </location>
</feature>
<name>F4P3S4_BATDJ</name>
<feature type="compositionally biased region" description="Polar residues" evidence="1">
    <location>
        <begin position="169"/>
        <end position="179"/>
    </location>
</feature>
<feature type="compositionally biased region" description="Polar residues" evidence="1">
    <location>
        <begin position="669"/>
        <end position="713"/>
    </location>
</feature>
<feature type="compositionally biased region" description="Basic residues" evidence="1">
    <location>
        <begin position="765"/>
        <end position="774"/>
    </location>
</feature>
<feature type="compositionally biased region" description="Low complexity" evidence="1">
    <location>
        <begin position="264"/>
        <end position="277"/>
    </location>
</feature>
<feature type="compositionally biased region" description="Pro residues" evidence="1">
    <location>
        <begin position="201"/>
        <end position="263"/>
    </location>
</feature>
<feature type="region of interest" description="Disordered" evidence="1">
    <location>
        <begin position="762"/>
        <end position="790"/>
    </location>
</feature>
<dbReference type="OMA" id="LPCCSIR"/>
<feature type="region of interest" description="Disordered" evidence="1">
    <location>
        <begin position="169"/>
        <end position="464"/>
    </location>
</feature>
<feature type="compositionally biased region" description="Low complexity" evidence="1">
    <location>
        <begin position="404"/>
        <end position="436"/>
    </location>
</feature>
<dbReference type="GeneID" id="18240679"/>